<dbReference type="InterPro" id="IPR027421">
    <property type="entry name" value="DNA_pol_lamdba_lyase_dom_sf"/>
</dbReference>
<proteinExistence type="predicted"/>
<evidence type="ECO:0000313" key="3">
    <source>
        <dbReference type="Proteomes" id="UP000231196"/>
    </source>
</evidence>
<evidence type="ECO:0000313" key="2">
    <source>
        <dbReference type="EMBL" id="PJB47342.1"/>
    </source>
</evidence>
<organism evidence="2 3">
    <name type="scientific">Candidatus Collierbacteria bacterium CG_4_9_14_3_um_filter_43_16</name>
    <dbReference type="NCBI Taxonomy" id="1974532"/>
    <lineage>
        <taxon>Bacteria</taxon>
        <taxon>Candidatus Collieribacteriota</taxon>
    </lineage>
</organism>
<feature type="domain" description="Crossover junction endonuclease MUS81-like HHH" evidence="1">
    <location>
        <begin position="9"/>
        <end position="50"/>
    </location>
</feature>
<dbReference type="Pfam" id="PF14716">
    <property type="entry name" value="HHH_8"/>
    <property type="match status" value="1"/>
</dbReference>
<dbReference type="InterPro" id="IPR010996">
    <property type="entry name" value="HHH_MUS81"/>
</dbReference>
<sequence length="55" mass="6221">MVVLPLTRETAQLLERVAAVFRVKEGDTFRVKAYSNAAAAIDCLSEPIDELWRQE</sequence>
<evidence type="ECO:0000259" key="1">
    <source>
        <dbReference type="Pfam" id="PF14716"/>
    </source>
</evidence>
<dbReference type="SUPFAM" id="SSF47802">
    <property type="entry name" value="DNA polymerase beta, N-terminal domain-like"/>
    <property type="match status" value="1"/>
</dbReference>
<gene>
    <name evidence="2" type="ORF">CO104_03795</name>
</gene>
<dbReference type="AlphaFoldDB" id="A0A2M8BUC6"/>
<accession>A0A2M8BUC6</accession>
<dbReference type="EMBL" id="PFUC01000076">
    <property type="protein sequence ID" value="PJB47342.1"/>
    <property type="molecule type" value="Genomic_DNA"/>
</dbReference>
<comment type="caution">
    <text evidence="2">The sequence shown here is derived from an EMBL/GenBank/DDBJ whole genome shotgun (WGS) entry which is preliminary data.</text>
</comment>
<reference evidence="3" key="1">
    <citation type="submission" date="2017-09" db="EMBL/GenBank/DDBJ databases">
        <title>Depth-based differentiation of microbial function through sediment-hosted aquifers and enrichment of novel symbionts in the deep terrestrial subsurface.</title>
        <authorList>
            <person name="Probst A.J."/>
            <person name="Ladd B."/>
            <person name="Jarett J.K."/>
            <person name="Geller-Mcgrath D.E."/>
            <person name="Sieber C.M.K."/>
            <person name="Emerson J.B."/>
            <person name="Anantharaman K."/>
            <person name="Thomas B.C."/>
            <person name="Malmstrom R."/>
            <person name="Stieglmeier M."/>
            <person name="Klingl A."/>
            <person name="Woyke T."/>
            <person name="Ryan C.M."/>
            <person name="Banfield J.F."/>
        </authorList>
    </citation>
    <scope>NUCLEOTIDE SEQUENCE [LARGE SCALE GENOMIC DNA]</scope>
</reference>
<name>A0A2M8BUC6_9BACT</name>
<dbReference type="Gene3D" id="1.10.150.110">
    <property type="entry name" value="DNA polymerase beta, N-terminal domain-like"/>
    <property type="match status" value="1"/>
</dbReference>
<dbReference type="Proteomes" id="UP000231196">
    <property type="component" value="Unassembled WGS sequence"/>
</dbReference>
<protein>
    <recommendedName>
        <fullName evidence="1">Crossover junction endonuclease MUS81-like HHH domain-containing protein</fullName>
    </recommendedName>
</protein>